<comment type="caution">
    <text evidence="1">The sequence shown here is derived from an EMBL/GenBank/DDBJ whole genome shotgun (WGS) entry which is preliminary data.</text>
</comment>
<reference evidence="1 2" key="1">
    <citation type="submission" date="2017-12" db="EMBL/GenBank/DDBJ databases">
        <title>Phylogenetic diversity of female urinary microbiome.</title>
        <authorList>
            <person name="Thomas-White K."/>
            <person name="Wolfe A.J."/>
        </authorList>
    </citation>
    <scope>NUCLEOTIDE SEQUENCE [LARGE SCALE GENOMIC DNA]</scope>
    <source>
        <strain evidence="1 2">UMB0402</strain>
    </source>
</reference>
<sequence length="91" mass="10020">MSETIRESLIHSCDYLAENIGRALEIVQTAKHNIEKAPGLDTPFQYPLPNPIDNLTDDFDDATYWSKSIDALGSVERECRALAAGKPNDAA</sequence>
<proteinExistence type="predicted"/>
<keyword evidence="2" id="KW-1185">Reference proteome</keyword>
<dbReference type="EMBL" id="PKKO01000003">
    <property type="protein sequence ID" value="PKY72384.1"/>
    <property type="molecule type" value="Genomic_DNA"/>
</dbReference>
<evidence type="ECO:0000313" key="1">
    <source>
        <dbReference type="EMBL" id="PKY72384.1"/>
    </source>
</evidence>
<protein>
    <submittedName>
        <fullName evidence="1">Uncharacterized protein</fullName>
    </submittedName>
</protein>
<dbReference type="AlphaFoldDB" id="A0A2I1IMN2"/>
<evidence type="ECO:0000313" key="2">
    <source>
        <dbReference type="Proteomes" id="UP000235122"/>
    </source>
</evidence>
<dbReference type="RefSeq" id="WP_070454288.1">
    <property type="nucleotide sequence ID" value="NZ_PKKO01000003.1"/>
</dbReference>
<gene>
    <name evidence="1" type="ORF">CYJ19_05950</name>
</gene>
<accession>A0A2I1IMN2</accession>
<name>A0A2I1IMN2_9ACTO</name>
<dbReference type="Proteomes" id="UP000235122">
    <property type="component" value="Unassembled WGS sequence"/>
</dbReference>
<organism evidence="1 2">
    <name type="scientific">Winkia neuii</name>
    <dbReference type="NCBI Taxonomy" id="33007"/>
    <lineage>
        <taxon>Bacteria</taxon>
        <taxon>Bacillati</taxon>
        <taxon>Actinomycetota</taxon>
        <taxon>Actinomycetes</taxon>
        <taxon>Actinomycetales</taxon>
        <taxon>Actinomycetaceae</taxon>
        <taxon>Winkia</taxon>
    </lineage>
</organism>